<evidence type="ECO:0000259" key="1">
    <source>
        <dbReference type="Pfam" id="PF00931"/>
    </source>
</evidence>
<comment type="caution">
    <text evidence="2">The sequence shown here is derived from an EMBL/GenBank/DDBJ whole genome shotgun (WGS) entry which is preliminary data.</text>
</comment>
<accession>A0A371GCM3</accession>
<name>A0A371GCM3_MUCPR</name>
<dbReference type="GO" id="GO:0043531">
    <property type="term" value="F:ADP binding"/>
    <property type="evidence" value="ECO:0007669"/>
    <property type="project" value="InterPro"/>
</dbReference>
<dbReference type="Pfam" id="PF00931">
    <property type="entry name" value="NB-ARC"/>
    <property type="match status" value="1"/>
</dbReference>
<sequence>MTMDFSIFRLQHDIVKRIGVTLDEDDERIRAKMLSLALERKEKSVLILDDVWKNVDLQNVGIPLTSRLEHMSLISLLRGGCKSLAYVPPLEQLQALSRLGILGTSIEEVSQGSFHDCDNLNNYVQATLDTVISKF</sequence>
<dbReference type="InterPro" id="IPR002182">
    <property type="entry name" value="NB-ARC"/>
</dbReference>
<protein>
    <submittedName>
        <fullName evidence="2">Disease resistance protein</fullName>
    </submittedName>
</protein>
<proteinExistence type="predicted"/>
<dbReference type="AlphaFoldDB" id="A0A371GCM3"/>
<dbReference type="STRING" id="157652.A0A371GCM3"/>
<gene>
    <name evidence="2" type="ORF">CR513_30164</name>
</gene>
<dbReference type="Proteomes" id="UP000257109">
    <property type="component" value="Unassembled WGS sequence"/>
</dbReference>
<organism evidence="2 3">
    <name type="scientific">Mucuna pruriens</name>
    <name type="common">Velvet bean</name>
    <name type="synonym">Dolichos pruriens</name>
    <dbReference type="NCBI Taxonomy" id="157652"/>
    <lineage>
        <taxon>Eukaryota</taxon>
        <taxon>Viridiplantae</taxon>
        <taxon>Streptophyta</taxon>
        <taxon>Embryophyta</taxon>
        <taxon>Tracheophyta</taxon>
        <taxon>Spermatophyta</taxon>
        <taxon>Magnoliopsida</taxon>
        <taxon>eudicotyledons</taxon>
        <taxon>Gunneridae</taxon>
        <taxon>Pentapetalae</taxon>
        <taxon>rosids</taxon>
        <taxon>fabids</taxon>
        <taxon>Fabales</taxon>
        <taxon>Fabaceae</taxon>
        <taxon>Papilionoideae</taxon>
        <taxon>50 kb inversion clade</taxon>
        <taxon>NPAAA clade</taxon>
        <taxon>indigoferoid/millettioid clade</taxon>
        <taxon>Phaseoleae</taxon>
        <taxon>Mucuna</taxon>
    </lineage>
</organism>
<dbReference type="OrthoDB" id="1436353at2759"/>
<evidence type="ECO:0000313" key="3">
    <source>
        <dbReference type="Proteomes" id="UP000257109"/>
    </source>
</evidence>
<keyword evidence="3" id="KW-1185">Reference proteome</keyword>
<feature type="non-terminal residue" evidence="2">
    <location>
        <position position="1"/>
    </location>
</feature>
<dbReference type="EMBL" id="QJKJ01005995">
    <property type="protein sequence ID" value="RDX88269.1"/>
    <property type="molecule type" value="Genomic_DNA"/>
</dbReference>
<feature type="domain" description="NB-ARC" evidence="1">
    <location>
        <begin position="3"/>
        <end position="72"/>
    </location>
</feature>
<reference evidence="2" key="1">
    <citation type="submission" date="2018-05" db="EMBL/GenBank/DDBJ databases">
        <title>Draft genome of Mucuna pruriens seed.</title>
        <authorList>
            <person name="Nnadi N.E."/>
            <person name="Vos R."/>
            <person name="Hasami M.H."/>
            <person name="Devisetty U.K."/>
            <person name="Aguiy J.C."/>
        </authorList>
    </citation>
    <scope>NUCLEOTIDE SEQUENCE [LARGE SCALE GENOMIC DNA]</scope>
    <source>
        <strain evidence="2">JCA_2017</strain>
    </source>
</reference>
<evidence type="ECO:0000313" key="2">
    <source>
        <dbReference type="EMBL" id="RDX88269.1"/>
    </source>
</evidence>